<proteinExistence type="predicted"/>
<feature type="non-terminal residue" evidence="6">
    <location>
        <position position="60"/>
    </location>
</feature>
<comment type="caution">
    <text evidence="6">The sequence shown here is derived from an EMBL/GenBank/DDBJ whole genome shotgun (WGS) entry which is preliminary data.</text>
</comment>
<dbReference type="InterPro" id="IPR009050">
    <property type="entry name" value="Globin-like_sf"/>
</dbReference>
<dbReference type="EMBL" id="JACVDC010000042">
    <property type="protein sequence ID" value="MBC9796968.1"/>
    <property type="molecule type" value="Genomic_DNA"/>
</dbReference>
<evidence type="ECO:0000256" key="2">
    <source>
        <dbReference type="ARBA" id="ARBA00022617"/>
    </source>
</evidence>
<keyword evidence="7" id="KW-1185">Reference proteome</keyword>
<protein>
    <submittedName>
        <fullName evidence="6">Globin</fullName>
    </submittedName>
</protein>
<dbReference type="AlphaFoldDB" id="A0A926JTH5"/>
<feature type="binding site" description="distal binding residue" evidence="5">
    <location>
        <position position="48"/>
    </location>
    <ligand>
        <name>heme</name>
        <dbReference type="ChEBI" id="CHEBI:30413"/>
    </ligand>
    <ligandPart>
        <name>Fe</name>
        <dbReference type="ChEBI" id="CHEBI:18248"/>
    </ligandPart>
</feature>
<dbReference type="InterPro" id="IPR001486">
    <property type="entry name" value="Hemoglobin_trunc"/>
</dbReference>
<name>A0A926JTH5_9FLAO</name>
<keyword evidence="1" id="KW-0813">Transport</keyword>
<dbReference type="Pfam" id="PF01152">
    <property type="entry name" value="Bac_globin"/>
    <property type="match status" value="1"/>
</dbReference>
<keyword evidence="3 5" id="KW-0479">Metal-binding</keyword>
<organism evidence="6 7">
    <name type="scientific">Sinomicrobium weinanense</name>
    <dbReference type="NCBI Taxonomy" id="2842200"/>
    <lineage>
        <taxon>Bacteria</taxon>
        <taxon>Pseudomonadati</taxon>
        <taxon>Bacteroidota</taxon>
        <taxon>Flavobacteriia</taxon>
        <taxon>Flavobacteriales</taxon>
        <taxon>Flavobacteriaceae</taxon>
        <taxon>Sinomicrobium</taxon>
    </lineage>
</organism>
<dbReference type="SUPFAM" id="SSF46458">
    <property type="entry name" value="Globin-like"/>
    <property type="match status" value="1"/>
</dbReference>
<evidence type="ECO:0000313" key="7">
    <source>
        <dbReference type="Proteomes" id="UP000653730"/>
    </source>
</evidence>
<accession>A0A926JTH5</accession>
<dbReference type="GO" id="GO:0019825">
    <property type="term" value="F:oxygen binding"/>
    <property type="evidence" value="ECO:0007669"/>
    <property type="project" value="InterPro"/>
</dbReference>
<gene>
    <name evidence="6" type="ORF">IBL28_13400</name>
</gene>
<evidence type="ECO:0000256" key="4">
    <source>
        <dbReference type="ARBA" id="ARBA00023004"/>
    </source>
</evidence>
<dbReference type="Gene3D" id="1.10.490.10">
    <property type="entry name" value="Globins"/>
    <property type="match status" value="1"/>
</dbReference>
<dbReference type="InterPro" id="IPR012292">
    <property type="entry name" value="Globin/Proto"/>
</dbReference>
<keyword evidence="2 5" id="KW-0349">Heme</keyword>
<dbReference type="Proteomes" id="UP000653730">
    <property type="component" value="Unassembled WGS sequence"/>
</dbReference>
<dbReference type="GO" id="GO:0046872">
    <property type="term" value="F:metal ion binding"/>
    <property type="evidence" value="ECO:0007669"/>
    <property type="project" value="UniProtKB-KW"/>
</dbReference>
<sequence length="60" mass="6825">MKKVPTLYEWAGGKETFEKLTEVLYKKIADDKLLAPVFQNMSAEHHRHIAHFIAEVCGGP</sequence>
<evidence type="ECO:0000256" key="5">
    <source>
        <dbReference type="PIRSR" id="PIRSR601486-1"/>
    </source>
</evidence>
<evidence type="ECO:0000256" key="3">
    <source>
        <dbReference type="ARBA" id="ARBA00022723"/>
    </source>
</evidence>
<dbReference type="GO" id="GO:0020037">
    <property type="term" value="F:heme binding"/>
    <property type="evidence" value="ECO:0007669"/>
    <property type="project" value="InterPro"/>
</dbReference>
<reference evidence="6 7" key="1">
    <citation type="submission" date="2020-09" db="EMBL/GenBank/DDBJ databases">
        <title>Sinomicrobium weinanense sp. nov., a halophilic bacteria isolated from saline-alkali soil.</title>
        <authorList>
            <person name="Wu P."/>
            <person name="Ren H."/>
            <person name="Mei Y."/>
            <person name="Liang Y."/>
            <person name="Chen Z."/>
        </authorList>
    </citation>
    <scope>NUCLEOTIDE SEQUENCE [LARGE SCALE GENOMIC DNA]</scope>
    <source>
        <strain evidence="6 7">FJxs</strain>
    </source>
</reference>
<evidence type="ECO:0000256" key="1">
    <source>
        <dbReference type="ARBA" id="ARBA00022448"/>
    </source>
</evidence>
<evidence type="ECO:0000313" key="6">
    <source>
        <dbReference type="EMBL" id="MBC9796968.1"/>
    </source>
</evidence>
<keyword evidence="4 5" id="KW-0408">Iron</keyword>